<reference evidence="9 10" key="1">
    <citation type="journal article" date="2023" name="Microbiol. Resour. Announc.">
        <title>Complete Genome Sequence of Imperialibacter roseus strain P4T.</title>
        <authorList>
            <person name="Tizabi D.R."/>
            <person name="Bachvaroff T."/>
            <person name="Hill R.T."/>
        </authorList>
    </citation>
    <scope>NUCLEOTIDE SEQUENCE [LARGE SCALE GENOMIC DNA]</scope>
    <source>
        <strain evidence="9 10">P4T</strain>
    </source>
</reference>
<protein>
    <recommendedName>
        <fullName evidence="6">UPF0316 protein RT717_23425</fullName>
    </recommendedName>
</protein>
<evidence type="ECO:0000313" key="9">
    <source>
        <dbReference type="EMBL" id="WOK06031.1"/>
    </source>
</evidence>
<evidence type="ECO:0000256" key="5">
    <source>
        <dbReference type="ARBA" id="ARBA00023136"/>
    </source>
</evidence>
<dbReference type="InterPro" id="IPR015867">
    <property type="entry name" value="N-reg_PII/ATP_PRibTrfase_C"/>
</dbReference>
<keyword evidence="10" id="KW-1185">Reference proteome</keyword>
<dbReference type="PANTHER" id="PTHR40060:SF1">
    <property type="entry name" value="UPF0316 PROTEIN YEBE"/>
    <property type="match status" value="1"/>
</dbReference>
<dbReference type="CDD" id="cd16381">
    <property type="entry name" value="YitT_C_like_1"/>
    <property type="match status" value="1"/>
</dbReference>
<organism evidence="9 10">
    <name type="scientific">Imperialibacter roseus</name>
    <dbReference type="NCBI Taxonomy" id="1324217"/>
    <lineage>
        <taxon>Bacteria</taxon>
        <taxon>Pseudomonadati</taxon>
        <taxon>Bacteroidota</taxon>
        <taxon>Cytophagia</taxon>
        <taxon>Cytophagales</taxon>
        <taxon>Flammeovirgaceae</taxon>
        <taxon>Imperialibacter</taxon>
    </lineage>
</organism>
<feature type="transmembrane region" description="Helical" evidence="6">
    <location>
        <begin position="48"/>
        <end position="69"/>
    </location>
</feature>
<dbReference type="PANTHER" id="PTHR40060">
    <property type="entry name" value="UPF0316 PROTEIN YEBE"/>
    <property type="match status" value="1"/>
</dbReference>
<dbReference type="InterPro" id="IPR019264">
    <property type="entry name" value="DUF2179"/>
</dbReference>
<feature type="domain" description="DUF2179" evidence="7">
    <location>
        <begin position="131"/>
        <end position="177"/>
    </location>
</feature>
<dbReference type="Pfam" id="PF10035">
    <property type="entry name" value="DUF2179"/>
    <property type="match status" value="1"/>
</dbReference>
<evidence type="ECO:0000256" key="4">
    <source>
        <dbReference type="ARBA" id="ARBA00022989"/>
    </source>
</evidence>
<dbReference type="HAMAP" id="MF_01515">
    <property type="entry name" value="UPF0316"/>
    <property type="match status" value="1"/>
</dbReference>
<keyword evidence="4 6" id="KW-1133">Transmembrane helix</keyword>
<keyword evidence="2 6" id="KW-1003">Cell membrane</keyword>
<evidence type="ECO:0000313" key="10">
    <source>
        <dbReference type="Proteomes" id="UP001302349"/>
    </source>
</evidence>
<dbReference type="InterPro" id="IPR022930">
    <property type="entry name" value="UPF0316"/>
</dbReference>
<feature type="transmembrane region" description="Helical" evidence="6">
    <location>
        <begin position="14"/>
        <end position="41"/>
    </location>
</feature>
<accession>A0ABZ0IMT5</accession>
<dbReference type="Gene3D" id="3.30.70.120">
    <property type="match status" value="1"/>
</dbReference>
<dbReference type="Proteomes" id="UP001302349">
    <property type="component" value="Chromosome"/>
</dbReference>
<dbReference type="Pfam" id="PF18955">
    <property type="entry name" value="DUF5698"/>
    <property type="match status" value="1"/>
</dbReference>
<evidence type="ECO:0000256" key="6">
    <source>
        <dbReference type="HAMAP-Rule" id="MF_01515"/>
    </source>
</evidence>
<dbReference type="EMBL" id="CP136051">
    <property type="protein sequence ID" value="WOK06031.1"/>
    <property type="molecule type" value="Genomic_DNA"/>
</dbReference>
<evidence type="ECO:0000256" key="2">
    <source>
        <dbReference type="ARBA" id="ARBA00022475"/>
    </source>
</evidence>
<dbReference type="RefSeq" id="WP_152001585.1">
    <property type="nucleotide sequence ID" value="NZ_CP136051.1"/>
</dbReference>
<evidence type="ECO:0000259" key="7">
    <source>
        <dbReference type="Pfam" id="PF10035"/>
    </source>
</evidence>
<keyword evidence="3 6" id="KW-0812">Transmembrane</keyword>
<sequence length="201" mass="22661">MKEFFEGLGISESVFTYVVIPALIFLARVCDVSINTVRIIFVMHGKKLLAPLLGFFEAFIWLLAIRQIITNIDAFYSYFAYAGGFATGTFLGMVIEEKLALGRVVVRVITQNPAEQLTAFLKEKGYRYSNLDAESNDGKVNVLFTVVKRDELPTYINIIKKYNPQAYYTVESVKKVSDDDVFDQPAAYQGVLGRLRGINRS</sequence>
<proteinExistence type="inferred from homology"/>
<feature type="transmembrane region" description="Helical" evidence="6">
    <location>
        <begin position="75"/>
        <end position="95"/>
    </location>
</feature>
<feature type="domain" description="DUF5698" evidence="8">
    <location>
        <begin position="36"/>
        <end position="93"/>
    </location>
</feature>
<comment type="subcellular location">
    <subcellularLocation>
        <location evidence="1 6">Cell membrane</location>
        <topology evidence="1 6">Multi-pass membrane protein</topology>
    </subcellularLocation>
</comment>
<gene>
    <name evidence="9" type="ORF">RT717_23425</name>
</gene>
<evidence type="ECO:0000256" key="3">
    <source>
        <dbReference type="ARBA" id="ARBA00022692"/>
    </source>
</evidence>
<evidence type="ECO:0000256" key="1">
    <source>
        <dbReference type="ARBA" id="ARBA00004651"/>
    </source>
</evidence>
<evidence type="ECO:0000259" key="8">
    <source>
        <dbReference type="Pfam" id="PF18955"/>
    </source>
</evidence>
<dbReference type="NCBIfam" id="NF003191">
    <property type="entry name" value="PRK04164.1-2"/>
    <property type="match status" value="1"/>
</dbReference>
<name>A0ABZ0IMT5_9BACT</name>
<dbReference type="InterPro" id="IPR044035">
    <property type="entry name" value="DUF5698"/>
</dbReference>
<keyword evidence="5 6" id="KW-0472">Membrane</keyword>
<comment type="similarity">
    <text evidence="6">Belongs to the UPF0316 family.</text>
</comment>